<evidence type="ECO:0000256" key="1">
    <source>
        <dbReference type="SAM" id="MobiDB-lite"/>
    </source>
</evidence>
<dbReference type="GO" id="GO:0008061">
    <property type="term" value="F:chitin binding"/>
    <property type="evidence" value="ECO:0007669"/>
    <property type="project" value="InterPro"/>
</dbReference>
<dbReference type="InterPro" id="IPR002557">
    <property type="entry name" value="Chitin-bd_dom"/>
</dbReference>
<dbReference type="SUPFAM" id="SSF57625">
    <property type="entry name" value="Invertebrate chitin-binding proteins"/>
    <property type="match status" value="1"/>
</dbReference>
<evidence type="ECO:0000313" key="3">
    <source>
        <dbReference type="EMBL" id="CAF3163501.1"/>
    </source>
</evidence>
<comment type="caution">
    <text evidence="3">The sequence shown here is derived from an EMBL/GenBank/DDBJ whole genome shotgun (WGS) entry which is preliminary data.</text>
</comment>
<protein>
    <recommendedName>
        <fullName evidence="2">Chitin-binding type-2 domain-containing protein</fullName>
    </recommendedName>
</protein>
<feature type="compositionally biased region" description="Low complexity" evidence="1">
    <location>
        <begin position="215"/>
        <end position="259"/>
    </location>
</feature>
<dbReference type="Pfam" id="PF01607">
    <property type="entry name" value="CBM_14"/>
    <property type="match status" value="1"/>
</dbReference>
<feature type="domain" description="Chitin-binding type-2" evidence="2">
    <location>
        <begin position="386"/>
        <end position="444"/>
    </location>
</feature>
<evidence type="ECO:0000259" key="2">
    <source>
        <dbReference type="PROSITE" id="PS50940"/>
    </source>
</evidence>
<dbReference type="EMBL" id="CAJNYD010000001">
    <property type="protein sequence ID" value="CAF3163501.1"/>
    <property type="molecule type" value="Genomic_DNA"/>
</dbReference>
<dbReference type="Gene3D" id="2.170.140.10">
    <property type="entry name" value="Chitin binding domain"/>
    <property type="match status" value="1"/>
</dbReference>
<evidence type="ECO:0000313" key="4">
    <source>
        <dbReference type="Proteomes" id="UP000663833"/>
    </source>
</evidence>
<dbReference type="Proteomes" id="UP000663833">
    <property type="component" value="Unassembled WGS sequence"/>
</dbReference>
<accession>A0A817PT32</accession>
<sequence>MGVNSLPSINFTDTILSNRMIEALNDILVAKDGYQVRPFDQLRQQLKQQASNIPQLGEPQEKFYVSQFPDEQQQFYQPQLSEQQTFYQPQMPDNKPQQPFYQPQMPDNKPHQPFYHPQMPDNKPQQPFYQPPISDNKPQQPFYQPQFPEKPQQPFFQPQFPENKPQQPPYQPQFPENKPQQPFYQPQIPENKPQQPFYHPQFTENKPQQPPYQPQFPENKPQQPFYQPQFPGEQPQQPFYQPQQPDNKPQQPFYQPQFPENKPQQPFYQPQTPEYQPSQHMQQSIPQHQLPASQHQQNPQYSDSQGYYYPFQHQNVNWYNFPSLWTSVASAKVDPAATSASNADQASDLGTSSECPVGLCPRGASCSQLSGQWQCGCGASGCLGIPNPCGIYGRYYFPYYPDASRFIQCDQTGVFWIRKCAPGTIFDPKIEVCNYPPVVVETGKK</sequence>
<feature type="compositionally biased region" description="Low complexity" evidence="1">
    <location>
        <begin position="136"/>
        <end position="165"/>
    </location>
</feature>
<reference evidence="3" key="1">
    <citation type="submission" date="2021-02" db="EMBL/GenBank/DDBJ databases">
        <authorList>
            <person name="Nowell W R."/>
        </authorList>
    </citation>
    <scope>NUCLEOTIDE SEQUENCE</scope>
</reference>
<dbReference type="PROSITE" id="PS50940">
    <property type="entry name" value="CHIT_BIND_II"/>
    <property type="match status" value="1"/>
</dbReference>
<dbReference type="AlphaFoldDB" id="A0A817PT32"/>
<feature type="region of interest" description="Disordered" evidence="1">
    <location>
        <begin position="88"/>
        <end position="306"/>
    </location>
</feature>
<feature type="compositionally biased region" description="Polar residues" evidence="1">
    <location>
        <begin position="262"/>
        <end position="305"/>
    </location>
</feature>
<organism evidence="3 4">
    <name type="scientific">Rotaria socialis</name>
    <dbReference type="NCBI Taxonomy" id="392032"/>
    <lineage>
        <taxon>Eukaryota</taxon>
        <taxon>Metazoa</taxon>
        <taxon>Spiralia</taxon>
        <taxon>Gnathifera</taxon>
        <taxon>Rotifera</taxon>
        <taxon>Eurotatoria</taxon>
        <taxon>Bdelloidea</taxon>
        <taxon>Philodinida</taxon>
        <taxon>Philodinidae</taxon>
        <taxon>Rotaria</taxon>
    </lineage>
</organism>
<gene>
    <name evidence="3" type="ORF">LUA448_LOCUS22</name>
</gene>
<proteinExistence type="predicted"/>
<dbReference type="InterPro" id="IPR036508">
    <property type="entry name" value="Chitin-bd_dom_sf"/>
</dbReference>
<name>A0A817PT32_9BILA</name>
<dbReference type="GO" id="GO:0005576">
    <property type="term" value="C:extracellular region"/>
    <property type="evidence" value="ECO:0007669"/>
    <property type="project" value="InterPro"/>
</dbReference>